<dbReference type="AlphaFoldDB" id="A0A845EVL9"/>
<gene>
    <name evidence="2" type="ORF">GLW07_00310</name>
</gene>
<sequence>MQNIDLELEKLEEDLEQPLKSYLATSPRSEDTQKLLLSLQDSFDELKPSQVEFQFDQDAEPAKPSLAKQCLNQLSSYHWAYWLISFLIFAMLTVISSGSMESDSLFPIVVPIYLLFGVLYSYKTWNKEMRMVESITPFPPALLLLSKLLVVLVVNIGLSLLSTLYIVQDNTMINPGTFLLHWFAPLLFLTGLLAFVMFHKGVITGFIAALLGWVLTFLVLPYTVFAISGEAFQQNFLFVVSYLVILGLGVGMLFLSYLKSLRLSYL</sequence>
<comment type="caution">
    <text evidence="2">The sequence shown here is derived from an EMBL/GenBank/DDBJ whole genome shotgun (WGS) entry which is preliminary data.</text>
</comment>
<dbReference type="RefSeq" id="WP_160917741.1">
    <property type="nucleotide sequence ID" value="NZ_WMEY01000001.1"/>
</dbReference>
<organism evidence="2 3">
    <name type="scientific">Guptibacillus hwajinpoensis</name>
    <dbReference type="NCBI Taxonomy" id="208199"/>
    <lineage>
        <taxon>Bacteria</taxon>
        <taxon>Bacillati</taxon>
        <taxon>Bacillota</taxon>
        <taxon>Bacilli</taxon>
        <taxon>Bacillales</taxon>
        <taxon>Guptibacillaceae</taxon>
        <taxon>Guptibacillus</taxon>
    </lineage>
</organism>
<feature type="transmembrane region" description="Helical" evidence="1">
    <location>
        <begin position="79"/>
        <end position="98"/>
    </location>
</feature>
<accession>A0A845EVL9</accession>
<name>A0A845EVL9_9BACL</name>
<feature type="transmembrane region" description="Helical" evidence="1">
    <location>
        <begin position="205"/>
        <end position="224"/>
    </location>
</feature>
<keyword evidence="1" id="KW-1133">Transmembrane helix</keyword>
<dbReference type="EMBL" id="WMEY01000001">
    <property type="protein sequence ID" value="MYL61785.1"/>
    <property type="molecule type" value="Genomic_DNA"/>
</dbReference>
<dbReference type="Proteomes" id="UP000447833">
    <property type="component" value="Unassembled WGS sequence"/>
</dbReference>
<proteinExistence type="predicted"/>
<feature type="transmembrane region" description="Helical" evidence="1">
    <location>
        <begin position="179"/>
        <end position="198"/>
    </location>
</feature>
<feature type="transmembrane region" description="Helical" evidence="1">
    <location>
        <begin position="142"/>
        <end position="167"/>
    </location>
</feature>
<keyword evidence="1" id="KW-0812">Transmembrane</keyword>
<protein>
    <submittedName>
        <fullName evidence="2">Uncharacterized protein</fullName>
    </submittedName>
</protein>
<evidence type="ECO:0000313" key="3">
    <source>
        <dbReference type="Proteomes" id="UP000447833"/>
    </source>
</evidence>
<feature type="transmembrane region" description="Helical" evidence="1">
    <location>
        <begin position="104"/>
        <end position="122"/>
    </location>
</feature>
<evidence type="ECO:0000313" key="2">
    <source>
        <dbReference type="EMBL" id="MYL61785.1"/>
    </source>
</evidence>
<feature type="transmembrane region" description="Helical" evidence="1">
    <location>
        <begin position="236"/>
        <end position="258"/>
    </location>
</feature>
<evidence type="ECO:0000256" key="1">
    <source>
        <dbReference type="SAM" id="Phobius"/>
    </source>
</evidence>
<reference evidence="2 3" key="1">
    <citation type="submission" date="2019-11" db="EMBL/GenBank/DDBJ databases">
        <title>Genome sequences of 17 halophilic strains isolated from different environments.</title>
        <authorList>
            <person name="Furrow R.E."/>
        </authorList>
    </citation>
    <scope>NUCLEOTIDE SEQUENCE [LARGE SCALE GENOMIC DNA]</scope>
    <source>
        <strain evidence="2 3">22506_14_FS</strain>
    </source>
</reference>
<keyword evidence="1" id="KW-0472">Membrane</keyword>